<dbReference type="PANTHER" id="PTHR43081:SF1">
    <property type="entry name" value="ADENYLATE CYCLASE, TERMINAL-DIFFERENTIATION SPECIFIC"/>
    <property type="match status" value="1"/>
</dbReference>
<dbReference type="SUPFAM" id="SSF55073">
    <property type="entry name" value="Nucleotide cyclase"/>
    <property type="match status" value="1"/>
</dbReference>
<dbReference type="EMBL" id="HBIP01031777">
    <property type="protein sequence ID" value="CAE0504239.1"/>
    <property type="molecule type" value="Transcribed_RNA"/>
</dbReference>
<protein>
    <submittedName>
        <fullName evidence="2">Uncharacterized protein</fullName>
    </submittedName>
</protein>
<evidence type="ECO:0000313" key="2">
    <source>
        <dbReference type="EMBL" id="CAE0504242.1"/>
    </source>
</evidence>
<dbReference type="AlphaFoldDB" id="A0A6S8P9G3"/>
<proteinExistence type="predicted"/>
<accession>A0A6S8P9G3</accession>
<name>A0A6S8P9G3_DUNTE</name>
<reference evidence="2" key="1">
    <citation type="submission" date="2021-01" db="EMBL/GenBank/DDBJ databases">
        <authorList>
            <person name="Corre E."/>
            <person name="Pelletier E."/>
            <person name="Niang G."/>
            <person name="Scheremetjew M."/>
            <person name="Finn R."/>
            <person name="Kale V."/>
            <person name="Holt S."/>
            <person name="Cochrane G."/>
            <person name="Meng A."/>
            <person name="Brown T."/>
            <person name="Cohen L."/>
        </authorList>
    </citation>
    <scope>NUCLEOTIDE SEQUENCE</scope>
    <source>
        <strain evidence="2">CCMP1320</strain>
    </source>
</reference>
<dbReference type="InterPro" id="IPR029787">
    <property type="entry name" value="Nucleotide_cyclase"/>
</dbReference>
<dbReference type="InterPro" id="IPR050697">
    <property type="entry name" value="Adenylyl/Guanylyl_Cyclase_3/4"/>
</dbReference>
<sequence>MGEHVLGKGQEQVCIQLYQVLPRQLAHRAAQLGSVRSIHQLSHGFLEAPSNSAAICFMKVSYLKALEMWNPDVTAAALELWRTTVQGILIKRGGYLVEAVDGLCLAAFTRPSSAIRWALESIEACLNADWPSELLETELGEEQFYSPLQSRSIRPQYSERDQQVLSISSSMGSASMKRPVHFKGVLLFRGLRLKVGIDWGAVKADLHAATARVTFRGRVMNRAARISSVAKCGQVWCSEGTWEAAAQDINSPEAFPDEALEGGEDDTAAGVGTVLSGDEHPAGPQINCVHATYLGPYNLKGIAQNVELYHCY</sequence>
<organism evidence="2">
    <name type="scientific">Dunaliella tertiolecta</name>
    <name type="common">Green alga</name>
    <dbReference type="NCBI Taxonomy" id="3047"/>
    <lineage>
        <taxon>Eukaryota</taxon>
        <taxon>Viridiplantae</taxon>
        <taxon>Chlorophyta</taxon>
        <taxon>core chlorophytes</taxon>
        <taxon>Chlorophyceae</taxon>
        <taxon>CS clade</taxon>
        <taxon>Chlamydomonadales</taxon>
        <taxon>Dunaliellaceae</taxon>
        <taxon>Dunaliella</taxon>
    </lineage>
</organism>
<dbReference type="PANTHER" id="PTHR43081">
    <property type="entry name" value="ADENYLATE CYCLASE, TERMINAL-DIFFERENTIATION SPECIFIC-RELATED"/>
    <property type="match status" value="1"/>
</dbReference>
<evidence type="ECO:0000313" key="1">
    <source>
        <dbReference type="EMBL" id="CAE0504239.1"/>
    </source>
</evidence>
<dbReference type="Gene3D" id="3.30.70.1230">
    <property type="entry name" value="Nucleotide cyclase"/>
    <property type="match status" value="1"/>
</dbReference>
<gene>
    <name evidence="1" type="ORF">DTER00134_LOCUS19312</name>
    <name evidence="2" type="ORF">DTER00134_LOCUS19315</name>
</gene>
<dbReference type="EMBL" id="HBIP01031780">
    <property type="protein sequence ID" value="CAE0504242.1"/>
    <property type="molecule type" value="Transcribed_RNA"/>
</dbReference>